<reference evidence="1 2" key="1">
    <citation type="submission" date="2013-10" db="EMBL/GenBank/DDBJ databases">
        <authorList>
            <consortium name="International Citrus Genome Consortium"/>
            <person name="Jenkins J."/>
            <person name="Schmutz J."/>
            <person name="Prochnik S."/>
            <person name="Rokhsar D."/>
            <person name="Gmitter F."/>
            <person name="Ollitrault P."/>
            <person name="Machado M."/>
            <person name="Talon M."/>
            <person name="Wincker P."/>
            <person name="Jaillon O."/>
            <person name="Morgante M."/>
        </authorList>
    </citation>
    <scope>NUCLEOTIDE SEQUENCE</scope>
    <source>
        <strain evidence="2">cv. Clemenules</strain>
    </source>
</reference>
<dbReference type="InterPro" id="IPR016181">
    <property type="entry name" value="Acyl_CoA_acyltransferase"/>
</dbReference>
<dbReference type="Proteomes" id="UP000030687">
    <property type="component" value="Unassembled WGS sequence"/>
</dbReference>
<sequence>TGAKGSTRAVKMVSNTTFDEWPHLERLEAFSEVDNLASQKVLLRSGFKKEGVLRKYSIIQEKATDVVIFSLLFTDIERQIQIRAKL</sequence>
<dbReference type="STRING" id="85681.V4SIC3"/>
<protein>
    <recommendedName>
        <fullName evidence="3">N-acetyltransferase domain-containing protein</fullName>
    </recommendedName>
</protein>
<dbReference type="SUPFAM" id="SSF55729">
    <property type="entry name" value="Acyl-CoA N-acyltransferases (Nat)"/>
    <property type="match status" value="1"/>
</dbReference>
<dbReference type="PANTHER" id="PTHR46067:SF27">
    <property type="entry name" value="ACYL-COA N-ACYLTRANSFERASES (NAT) SUPERFAMILY PROTEIN"/>
    <property type="match status" value="1"/>
</dbReference>
<feature type="non-terminal residue" evidence="1">
    <location>
        <position position="1"/>
    </location>
</feature>
<dbReference type="Gene3D" id="3.40.630.30">
    <property type="match status" value="1"/>
</dbReference>
<name>V4SIC3_CITCL</name>
<dbReference type="EMBL" id="KI536978">
    <property type="protein sequence ID" value="ESR36771.1"/>
    <property type="molecule type" value="Genomic_DNA"/>
</dbReference>
<organism evidence="1 2">
    <name type="scientific">Citrus clementina</name>
    <name type="common">Clementine</name>
    <name type="synonym">Citrus deliciosa x Citrus sinensis</name>
    <dbReference type="NCBI Taxonomy" id="85681"/>
    <lineage>
        <taxon>Eukaryota</taxon>
        <taxon>Viridiplantae</taxon>
        <taxon>Streptophyta</taxon>
        <taxon>Embryophyta</taxon>
        <taxon>Tracheophyta</taxon>
        <taxon>Spermatophyta</taxon>
        <taxon>Magnoliopsida</taxon>
        <taxon>eudicotyledons</taxon>
        <taxon>Gunneridae</taxon>
        <taxon>Pentapetalae</taxon>
        <taxon>rosids</taxon>
        <taxon>malvids</taxon>
        <taxon>Sapindales</taxon>
        <taxon>Rutaceae</taxon>
        <taxon>Aurantioideae</taxon>
        <taxon>Citrus</taxon>
    </lineage>
</organism>
<dbReference type="KEGG" id="cic:CICLE_v10029795mg"/>
<keyword evidence="2" id="KW-1185">Reference proteome</keyword>
<accession>V4SIC3</accession>
<proteinExistence type="predicted"/>
<dbReference type="OMA" id="GHRTGEM"/>
<evidence type="ECO:0008006" key="3">
    <source>
        <dbReference type="Google" id="ProtNLM"/>
    </source>
</evidence>
<gene>
    <name evidence="1" type="ORF">CICLE_v10029795mg</name>
</gene>
<dbReference type="AlphaFoldDB" id="V4SIC3"/>
<evidence type="ECO:0000313" key="1">
    <source>
        <dbReference type="EMBL" id="ESR36771.1"/>
    </source>
</evidence>
<dbReference type="Gramene" id="ESR36771">
    <property type="protein sequence ID" value="ESR36771"/>
    <property type="gene ID" value="CICLE_v10029795mg"/>
</dbReference>
<evidence type="ECO:0000313" key="2">
    <source>
        <dbReference type="Proteomes" id="UP000030687"/>
    </source>
</evidence>
<dbReference type="PANTHER" id="PTHR46067">
    <property type="entry name" value="ACYL-COA N-ACYLTRANSFERASES (NAT) SUPERFAMILY PROTEIN"/>
    <property type="match status" value="1"/>
</dbReference>
<dbReference type="InParanoid" id="V4SIC3"/>